<sequence length="134" mass="15043">MTAQQNVTTGKVKVEVSGDKRFVFEIVRCDMHSPRSLVLQSWGDEGLELKIHIAEEHAIEQGVDYKVDGSNQNSAYYKNQHGQFKVKSGSVKLTTFDLKEKTILFSFNFTASDNNDVLKILSGDRAFQGINQLS</sequence>
<dbReference type="EMBL" id="FXUY01000001">
    <property type="protein sequence ID" value="SMQ26723.1"/>
    <property type="molecule type" value="Genomic_DNA"/>
</dbReference>
<comment type="caution">
    <text evidence="1">The sequence shown here is derived from an EMBL/GenBank/DDBJ whole genome shotgun (WGS) entry which is preliminary data.</text>
</comment>
<organism evidence="1 2">
    <name type="scientific">Pseudomonas helmanticensis</name>
    <dbReference type="NCBI Taxonomy" id="1471381"/>
    <lineage>
        <taxon>Bacteria</taxon>
        <taxon>Pseudomonadati</taxon>
        <taxon>Pseudomonadota</taxon>
        <taxon>Gammaproteobacteria</taxon>
        <taxon>Pseudomonadales</taxon>
        <taxon>Pseudomonadaceae</taxon>
        <taxon>Pseudomonas</taxon>
    </lineage>
</organism>
<accession>A0ACD2U7E8</accession>
<protein>
    <submittedName>
        <fullName evidence="1">Uncharacterized protein</fullName>
    </submittedName>
</protein>
<gene>
    <name evidence="1" type="ORF">SAMN04488483_3158</name>
</gene>
<keyword evidence="2" id="KW-1185">Reference proteome</keyword>
<evidence type="ECO:0000313" key="1">
    <source>
        <dbReference type="EMBL" id="SMQ26723.1"/>
    </source>
</evidence>
<dbReference type="Proteomes" id="UP001158048">
    <property type="component" value="Unassembled WGS sequence"/>
</dbReference>
<name>A0ACD2U7E8_9PSED</name>
<evidence type="ECO:0000313" key="2">
    <source>
        <dbReference type="Proteomes" id="UP001158048"/>
    </source>
</evidence>
<proteinExistence type="predicted"/>
<reference evidence="1" key="1">
    <citation type="submission" date="2017-05" db="EMBL/GenBank/DDBJ databases">
        <authorList>
            <person name="Varghese N."/>
            <person name="Submissions S."/>
        </authorList>
    </citation>
    <scope>NUCLEOTIDE SEQUENCE</scope>
    <source>
        <strain evidence="1">LMG 28168</strain>
    </source>
</reference>